<organism evidence="1 2">
    <name type="scientific">Eumeta variegata</name>
    <name type="common">Bagworm moth</name>
    <name type="synonym">Eumeta japonica</name>
    <dbReference type="NCBI Taxonomy" id="151549"/>
    <lineage>
        <taxon>Eukaryota</taxon>
        <taxon>Metazoa</taxon>
        <taxon>Ecdysozoa</taxon>
        <taxon>Arthropoda</taxon>
        <taxon>Hexapoda</taxon>
        <taxon>Insecta</taxon>
        <taxon>Pterygota</taxon>
        <taxon>Neoptera</taxon>
        <taxon>Endopterygota</taxon>
        <taxon>Lepidoptera</taxon>
        <taxon>Glossata</taxon>
        <taxon>Ditrysia</taxon>
        <taxon>Tineoidea</taxon>
        <taxon>Psychidae</taxon>
        <taxon>Oiketicinae</taxon>
        <taxon>Eumeta</taxon>
    </lineage>
</organism>
<sequence length="97" mass="10790">MVWLPTIANRLMQAIDAGDMLEMSLCELLDADVETEPDIETFQVCLVTNVCNTEESPSPQRPASAERIAFVIDLNRNFQLLEKVSYARVTGADSRDG</sequence>
<dbReference type="EMBL" id="BGZK01000130">
    <property type="protein sequence ID" value="GBP21553.1"/>
    <property type="molecule type" value="Genomic_DNA"/>
</dbReference>
<reference evidence="1 2" key="1">
    <citation type="journal article" date="2019" name="Commun. Biol.">
        <title>The bagworm genome reveals a unique fibroin gene that provides high tensile strength.</title>
        <authorList>
            <person name="Kono N."/>
            <person name="Nakamura H."/>
            <person name="Ohtoshi R."/>
            <person name="Tomita M."/>
            <person name="Numata K."/>
            <person name="Arakawa K."/>
        </authorList>
    </citation>
    <scope>NUCLEOTIDE SEQUENCE [LARGE SCALE GENOMIC DNA]</scope>
</reference>
<evidence type="ECO:0000313" key="2">
    <source>
        <dbReference type="Proteomes" id="UP000299102"/>
    </source>
</evidence>
<accession>A0A4C1U587</accession>
<protein>
    <submittedName>
        <fullName evidence="1">Uncharacterized protein</fullName>
    </submittedName>
</protein>
<evidence type="ECO:0000313" key="1">
    <source>
        <dbReference type="EMBL" id="GBP21553.1"/>
    </source>
</evidence>
<gene>
    <name evidence="1" type="ORF">EVAR_9736_1</name>
</gene>
<dbReference type="Proteomes" id="UP000299102">
    <property type="component" value="Unassembled WGS sequence"/>
</dbReference>
<dbReference type="AlphaFoldDB" id="A0A4C1U587"/>
<keyword evidence="2" id="KW-1185">Reference proteome</keyword>
<comment type="caution">
    <text evidence="1">The sequence shown here is derived from an EMBL/GenBank/DDBJ whole genome shotgun (WGS) entry which is preliminary data.</text>
</comment>
<name>A0A4C1U587_EUMVA</name>
<proteinExistence type="predicted"/>